<dbReference type="AlphaFoldDB" id="A0A9P1GU20"/>
<comment type="caution">
    <text evidence="1">The sequence shown here is derived from an EMBL/GenBank/DDBJ whole genome shotgun (WGS) entry which is preliminary data.</text>
</comment>
<dbReference type="Proteomes" id="UP000838763">
    <property type="component" value="Unassembled WGS sequence"/>
</dbReference>
<evidence type="ECO:0000313" key="1">
    <source>
        <dbReference type="EMBL" id="CAI4210267.1"/>
    </source>
</evidence>
<sequence>MSSVPVAFFGLQPDLSQKIQEALEPEYDGKCATVEKELVPLLQGGKSVAPSSTLGSNAGRAAADRKVPAIVFFAGAISPEDVSKVTVIVKRVAPAVHLVQATREEVRQAGATGPDPAIIAKVLKQKFTEALKA</sequence>
<keyword evidence="2" id="KW-1185">Reference proteome</keyword>
<organism evidence="1 2">
    <name type="scientific">Parascedosporium putredinis</name>
    <dbReference type="NCBI Taxonomy" id="1442378"/>
    <lineage>
        <taxon>Eukaryota</taxon>
        <taxon>Fungi</taxon>
        <taxon>Dikarya</taxon>
        <taxon>Ascomycota</taxon>
        <taxon>Pezizomycotina</taxon>
        <taxon>Sordariomycetes</taxon>
        <taxon>Hypocreomycetidae</taxon>
        <taxon>Microascales</taxon>
        <taxon>Microascaceae</taxon>
        <taxon>Parascedosporium</taxon>
    </lineage>
</organism>
<evidence type="ECO:0000313" key="2">
    <source>
        <dbReference type="Proteomes" id="UP000838763"/>
    </source>
</evidence>
<dbReference type="EMBL" id="CALLCH030000001">
    <property type="protein sequence ID" value="CAI4210267.1"/>
    <property type="molecule type" value="Genomic_DNA"/>
</dbReference>
<name>A0A9P1GU20_9PEZI</name>
<accession>A0A9P1GU20</accession>
<dbReference type="OrthoDB" id="3649348at2759"/>
<reference evidence="1" key="1">
    <citation type="submission" date="2022-11" db="EMBL/GenBank/DDBJ databases">
        <authorList>
            <person name="Scott C."/>
            <person name="Bruce N."/>
        </authorList>
    </citation>
    <scope>NUCLEOTIDE SEQUENCE</scope>
</reference>
<gene>
    <name evidence="1" type="ORF">PPNO1_LOCUS74</name>
</gene>
<protein>
    <submittedName>
        <fullName evidence="1">Uncharacterized protein</fullName>
    </submittedName>
</protein>
<proteinExistence type="predicted"/>